<keyword evidence="4" id="KW-1185">Reference proteome</keyword>
<evidence type="ECO:0000313" key="3">
    <source>
        <dbReference type="EMBL" id="KAL0571538.1"/>
    </source>
</evidence>
<organism evidence="3 4">
    <name type="scientific">Marasmius crinis-equi</name>
    <dbReference type="NCBI Taxonomy" id="585013"/>
    <lineage>
        <taxon>Eukaryota</taxon>
        <taxon>Fungi</taxon>
        <taxon>Dikarya</taxon>
        <taxon>Basidiomycota</taxon>
        <taxon>Agaricomycotina</taxon>
        <taxon>Agaricomycetes</taxon>
        <taxon>Agaricomycetidae</taxon>
        <taxon>Agaricales</taxon>
        <taxon>Marasmiineae</taxon>
        <taxon>Marasmiaceae</taxon>
        <taxon>Marasmius</taxon>
    </lineage>
</organism>
<accession>A0ABR3F8E3</accession>
<evidence type="ECO:0000313" key="4">
    <source>
        <dbReference type="Proteomes" id="UP001465976"/>
    </source>
</evidence>
<feature type="compositionally biased region" description="Acidic residues" evidence="1">
    <location>
        <begin position="81"/>
        <end position="93"/>
    </location>
</feature>
<proteinExistence type="predicted"/>
<name>A0ABR3F8E3_9AGAR</name>
<dbReference type="SUPFAM" id="SSF50249">
    <property type="entry name" value="Nucleic acid-binding proteins"/>
    <property type="match status" value="1"/>
</dbReference>
<reference evidence="3 4" key="1">
    <citation type="submission" date="2024-02" db="EMBL/GenBank/DDBJ databases">
        <title>A draft genome for the cacao thread blight pathogen Marasmius crinis-equi.</title>
        <authorList>
            <person name="Cohen S.P."/>
            <person name="Baruah I.K."/>
            <person name="Amoako-Attah I."/>
            <person name="Bukari Y."/>
            <person name="Meinhardt L.W."/>
            <person name="Bailey B.A."/>
        </authorList>
    </citation>
    <scope>NUCLEOTIDE SEQUENCE [LARGE SCALE GENOMIC DNA]</scope>
    <source>
        <strain evidence="3 4">GH-76</strain>
    </source>
</reference>
<dbReference type="InterPro" id="IPR012340">
    <property type="entry name" value="NA-bd_OB-fold"/>
</dbReference>
<dbReference type="Gene3D" id="2.40.50.140">
    <property type="entry name" value="Nucleic acid-binding proteins"/>
    <property type="match status" value="1"/>
</dbReference>
<feature type="region of interest" description="Disordered" evidence="1">
    <location>
        <begin position="81"/>
        <end position="135"/>
    </location>
</feature>
<dbReference type="Proteomes" id="UP001465976">
    <property type="component" value="Unassembled WGS sequence"/>
</dbReference>
<evidence type="ECO:0000256" key="1">
    <source>
        <dbReference type="SAM" id="MobiDB-lite"/>
    </source>
</evidence>
<dbReference type="InterPro" id="IPR049507">
    <property type="entry name" value="SHLD2_OB1"/>
</dbReference>
<feature type="compositionally biased region" description="Basic and acidic residues" evidence="1">
    <location>
        <begin position="116"/>
        <end position="126"/>
    </location>
</feature>
<dbReference type="Pfam" id="PF21669">
    <property type="entry name" value="SHLD2_OB1"/>
    <property type="match status" value="1"/>
</dbReference>
<feature type="compositionally biased region" description="Polar residues" evidence="1">
    <location>
        <begin position="106"/>
        <end position="115"/>
    </location>
</feature>
<sequence length="337" mass="36936">MPFQVFLGAPTAKELRKIPVDAFHGQWETFDSSYSHPRTKLTAASKSSFDIEPFLPATLEAASRRISLVYQNAIFQDADEDEGGSMDIEEDVPNETTGYGLEGKTTMITWDATPSHSRDASRRDPAKPNATRSFLNTSVSARLESQLETQETQDTQSYDYSDTSSINRFPTFHFNLHSLTSLSALSASKTKGSTKVNMLLAILEAEGPDTITLKKGGEAGKEISVLKMILGDEGGSVCKLTAWREVAEAWGGTGDVVGVKRGDVILIQNVTAAYEPSVSPTLTASTYLKSKLEICYRTMPYTREDMRLRPDLRLGASDAAVRKVGAVVQWFERMAGL</sequence>
<dbReference type="EMBL" id="JBAHYK010000754">
    <property type="protein sequence ID" value="KAL0571538.1"/>
    <property type="molecule type" value="Genomic_DNA"/>
</dbReference>
<evidence type="ECO:0000259" key="2">
    <source>
        <dbReference type="Pfam" id="PF21669"/>
    </source>
</evidence>
<feature type="domain" description="Shieldin complex subunit 2 first OB fold" evidence="2">
    <location>
        <begin position="190"/>
        <end position="288"/>
    </location>
</feature>
<comment type="caution">
    <text evidence="3">The sequence shown here is derived from an EMBL/GenBank/DDBJ whole genome shotgun (WGS) entry which is preliminary data.</text>
</comment>
<gene>
    <name evidence="3" type="ORF">V5O48_010429</name>
</gene>
<protein>
    <recommendedName>
        <fullName evidence="2">Shieldin complex subunit 2 first OB fold domain-containing protein</fullName>
    </recommendedName>
</protein>